<feature type="region of interest" description="Disordered" evidence="1">
    <location>
        <begin position="36"/>
        <end position="71"/>
    </location>
</feature>
<keyword evidence="4" id="KW-1185">Reference proteome</keyword>
<keyword evidence="2" id="KW-1133">Transmembrane helix</keyword>
<name>A0ABN9UYS2_9DINO</name>
<evidence type="ECO:0000313" key="4">
    <source>
        <dbReference type="Proteomes" id="UP001189429"/>
    </source>
</evidence>
<feature type="region of interest" description="Disordered" evidence="1">
    <location>
        <begin position="791"/>
        <end position="811"/>
    </location>
</feature>
<keyword evidence="2" id="KW-0472">Membrane</keyword>
<feature type="transmembrane region" description="Helical" evidence="2">
    <location>
        <begin position="313"/>
        <end position="338"/>
    </location>
</feature>
<gene>
    <name evidence="3" type="ORF">PCOR1329_LOCUS52294</name>
</gene>
<dbReference type="Proteomes" id="UP001189429">
    <property type="component" value="Unassembled WGS sequence"/>
</dbReference>
<feature type="transmembrane region" description="Helical" evidence="2">
    <location>
        <begin position="172"/>
        <end position="193"/>
    </location>
</feature>
<feature type="transmembrane region" description="Helical" evidence="2">
    <location>
        <begin position="412"/>
        <end position="431"/>
    </location>
</feature>
<reference evidence="3" key="1">
    <citation type="submission" date="2023-10" db="EMBL/GenBank/DDBJ databases">
        <authorList>
            <person name="Chen Y."/>
            <person name="Shah S."/>
            <person name="Dougan E. K."/>
            <person name="Thang M."/>
            <person name="Chan C."/>
        </authorList>
    </citation>
    <scope>NUCLEOTIDE SEQUENCE [LARGE SCALE GENOMIC DNA]</scope>
</reference>
<evidence type="ECO:0000313" key="3">
    <source>
        <dbReference type="EMBL" id="CAK0864385.1"/>
    </source>
</evidence>
<dbReference type="EMBL" id="CAUYUJ010016360">
    <property type="protein sequence ID" value="CAK0864385.1"/>
    <property type="molecule type" value="Genomic_DNA"/>
</dbReference>
<comment type="caution">
    <text evidence="3">The sequence shown here is derived from an EMBL/GenBank/DDBJ whole genome shotgun (WGS) entry which is preliminary data.</text>
</comment>
<sequence>MEKGWIEVGVQVQPDRIHFGSRLRCTLPAMPSNDPPCDVDVNGSSGGSLCPPSSWTTTTSPSSSGTSSAAGQKAPWMIKSLSTAHSDTRIAAQHRLPAKLAIFTVRGVMLGLTVLPLSAPIAKGYGVHGYADFSGTLDLDGANTCSATLAGSYYLRGNPQWIALGNTYKYRMAAVTISAFLVAVIACFAVRSVRTRTQFIIHVRCWLLLNWLQGVAWCFERSCKWCADSDDASIERDCSPLWQVRSVLTASVFAYLTFLIRMRHMAVQGAFPEKRHEEHNIFDIFRLQVLIVLVCFCVSVVREVRSPGSQDLSTMTALCVVLNFVLTAVSMWFSLYLFMGQLRVAEGVVKTSSGRRRMEAQCVVSSVKRQLIAQALAFVFDLVAVTLETLAALEWSWFPGDATPTFQIVKSIFFGADMVINSCLVLSYWGLVPRPTLWGRRASRQTQWQTEPRLPQLFESEWDRKVAELANRGITLGALLDFYMGLGVRYMPHFDPDVHSTEDVARQAIIPFTAADPTFGPCALATKLMEGRPTLAQRMVTHTWRNKFADLVAAIVADALDQATYEAILPRLKPGMIGCLIGELEKSGRLEMTYWVCVASVNQHASICGHIPNVPQGSTGGVSCPGHPVCTCSHPKWLNDSSPRNGNGESIVCEMNKFDAMMILLAGANASFKQVIACDREFQLFTRSWCIAEIYMAHEQCMNASLIVHSAEVLARRRDVVEQLDVRSMSASRPEDKEMILRHIADPVAFNEAMKWVLFDEGKGLFKGQGILHTAALLGRISSTRYRTAETTLNKEPGDSAGPERPVLLTV</sequence>
<evidence type="ECO:0000256" key="1">
    <source>
        <dbReference type="SAM" id="MobiDB-lite"/>
    </source>
</evidence>
<proteinExistence type="predicted"/>
<organism evidence="3 4">
    <name type="scientific">Prorocentrum cordatum</name>
    <dbReference type="NCBI Taxonomy" id="2364126"/>
    <lineage>
        <taxon>Eukaryota</taxon>
        <taxon>Sar</taxon>
        <taxon>Alveolata</taxon>
        <taxon>Dinophyceae</taxon>
        <taxon>Prorocentrales</taxon>
        <taxon>Prorocentraceae</taxon>
        <taxon>Prorocentrum</taxon>
    </lineage>
</organism>
<accession>A0ABN9UYS2</accession>
<feature type="transmembrane region" description="Helical" evidence="2">
    <location>
        <begin position="100"/>
        <end position="122"/>
    </location>
</feature>
<protein>
    <submittedName>
        <fullName evidence="3">Uncharacterized protein</fullName>
    </submittedName>
</protein>
<feature type="transmembrane region" description="Helical" evidence="2">
    <location>
        <begin position="371"/>
        <end position="392"/>
    </location>
</feature>
<keyword evidence="2" id="KW-0812">Transmembrane</keyword>
<feature type="transmembrane region" description="Helical" evidence="2">
    <location>
        <begin position="281"/>
        <end position="301"/>
    </location>
</feature>
<feature type="compositionally biased region" description="Low complexity" evidence="1">
    <location>
        <begin position="47"/>
        <end position="68"/>
    </location>
</feature>
<evidence type="ECO:0000256" key="2">
    <source>
        <dbReference type="SAM" id="Phobius"/>
    </source>
</evidence>